<dbReference type="InterPro" id="IPR043131">
    <property type="entry name" value="BCAT-like_N"/>
</dbReference>
<dbReference type="eggNOG" id="COG0147">
    <property type="taxonomic scope" value="Bacteria"/>
</dbReference>
<dbReference type="STRING" id="1385511.GCA_000425225_02039"/>
<dbReference type="Gene3D" id="3.30.470.10">
    <property type="match status" value="1"/>
</dbReference>
<dbReference type="InterPro" id="IPR005802">
    <property type="entry name" value="ADC_synth_comp_1"/>
</dbReference>
<keyword evidence="3" id="KW-1185">Reference proteome</keyword>
<dbReference type="Pfam" id="PF00425">
    <property type="entry name" value="Chorismate_bind"/>
    <property type="match status" value="1"/>
</dbReference>
<dbReference type="OrthoDB" id="9803598at2"/>
<gene>
    <name evidence="2" type="ORF">N783_13770</name>
</gene>
<dbReference type="GO" id="GO:0009396">
    <property type="term" value="P:folic acid-containing compound biosynthetic process"/>
    <property type="evidence" value="ECO:0007669"/>
    <property type="project" value="InterPro"/>
</dbReference>
<dbReference type="SUPFAM" id="SSF56322">
    <property type="entry name" value="ADC synthase"/>
    <property type="match status" value="1"/>
</dbReference>
<organism evidence="2 3">
    <name type="scientific">Pontibacillus marinus BH030004 = DSM 16465</name>
    <dbReference type="NCBI Taxonomy" id="1385511"/>
    <lineage>
        <taxon>Bacteria</taxon>
        <taxon>Bacillati</taxon>
        <taxon>Bacillota</taxon>
        <taxon>Bacilli</taxon>
        <taxon>Bacillales</taxon>
        <taxon>Bacillaceae</taxon>
        <taxon>Pontibacillus</taxon>
    </lineage>
</organism>
<dbReference type="Proteomes" id="UP000030403">
    <property type="component" value="Unassembled WGS sequence"/>
</dbReference>
<dbReference type="InterPro" id="IPR019999">
    <property type="entry name" value="Anth_synth_I-like"/>
</dbReference>
<feature type="domain" description="Chorismate-utilising enzyme C-terminal" evidence="1">
    <location>
        <begin position="114"/>
        <end position="369"/>
    </location>
</feature>
<sequence length="581" mass="67009">MSSSPNLYFEYADEKGNKNPLLFEDPLKVIQTQQLDEIENVFIELEKAIKQGYYVAGYVAYEAAPAFDAAYQVSKQGNEMPLVWFGVFEEPAKREPEKKEDMFNTSEWSIETDYESYQSDMQRIRQGIEKGDTYQINYTTRMRAQFEGEPFAFYKHLSRNQNSSYCAFLDIGEYSILSASPELFFRKKGNIITTKPMKGTSKRGRWFEEDEYLANDLYHSEKNRAENLMIVDLLRNDLGRMAQSGTVKVPRLFEIETYPTVHQMTSTIQADVDTEKSIYDWFQALFPCGSITGAPKIKTMEYIAELETSPREVYCGAIGYITPEKDAVFNVPIRTVWMNHNNHQAEYGTGGGVTWDSTSKGEYEELQTKAKLLTENRPSFQLLETMKLENQTYPLGSRHLNRLDQSAMYFGYKFGKDFIEQELNQIAEDYPHGEYKVRLLMSEDGTIETQVSEIKNNIEHMEAVLAKQAVDSSDPFLYHKTTHRAVYNNHKTSELSNPTSVLLWNEREEITEFIIGNVVLEMNGTMLTPPVNSGLLAGTFREKLLDRGIIQERVLYKHDLKNCNKVWMINAVRGWVEVTLK</sequence>
<dbReference type="SUPFAM" id="SSF56752">
    <property type="entry name" value="D-aminoacid aminotransferase-like PLP-dependent enzymes"/>
    <property type="match status" value="1"/>
</dbReference>
<evidence type="ECO:0000313" key="3">
    <source>
        <dbReference type="Proteomes" id="UP000030403"/>
    </source>
</evidence>
<name>A0A0A5HQC2_9BACI</name>
<comment type="caution">
    <text evidence="2">The sequence shown here is derived from an EMBL/GenBank/DDBJ whole genome shotgun (WGS) entry which is preliminary data.</text>
</comment>
<dbReference type="eggNOG" id="COG0115">
    <property type="taxonomic scope" value="Bacteria"/>
</dbReference>
<dbReference type="InterPro" id="IPR001544">
    <property type="entry name" value="Aminotrans_IV"/>
</dbReference>
<dbReference type="Gene3D" id="3.20.10.10">
    <property type="entry name" value="D-amino Acid Aminotransferase, subunit A, domain 2"/>
    <property type="match status" value="1"/>
</dbReference>
<dbReference type="RefSeq" id="WP_027446048.1">
    <property type="nucleotide sequence ID" value="NZ_AULJ01000020.1"/>
</dbReference>
<proteinExistence type="predicted"/>
<dbReference type="InterPro" id="IPR043132">
    <property type="entry name" value="BCAT-like_C"/>
</dbReference>
<dbReference type="InterPro" id="IPR015890">
    <property type="entry name" value="Chorismate_C"/>
</dbReference>
<dbReference type="PANTHER" id="PTHR11236">
    <property type="entry name" value="AMINOBENZOATE/ANTHRANILATE SYNTHASE"/>
    <property type="match status" value="1"/>
</dbReference>
<evidence type="ECO:0000259" key="1">
    <source>
        <dbReference type="Pfam" id="PF00425"/>
    </source>
</evidence>
<dbReference type="Pfam" id="PF01063">
    <property type="entry name" value="Aminotran_4"/>
    <property type="match status" value="1"/>
</dbReference>
<dbReference type="InterPro" id="IPR005801">
    <property type="entry name" value="ADC_synthase"/>
</dbReference>
<dbReference type="PANTHER" id="PTHR11236:SF50">
    <property type="entry name" value="AMINODEOXYCHORISMATE SYNTHASE COMPONENT 1"/>
    <property type="match status" value="1"/>
</dbReference>
<dbReference type="PRINTS" id="PR00095">
    <property type="entry name" value="ANTSNTHASEI"/>
</dbReference>
<dbReference type="NCBIfam" id="TIGR00553">
    <property type="entry name" value="pabB"/>
    <property type="match status" value="1"/>
</dbReference>
<reference evidence="2 3" key="1">
    <citation type="submission" date="2013-08" db="EMBL/GenBank/DDBJ databases">
        <authorList>
            <person name="Huang J."/>
            <person name="Wang G."/>
        </authorList>
    </citation>
    <scope>NUCLEOTIDE SEQUENCE [LARGE SCALE GENOMIC DNA]</scope>
    <source>
        <strain evidence="2 3">BH030004</strain>
    </source>
</reference>
<evidence type="ECO:0000313" key="2">
    <source>
        <dbReference type="EMBL" id="KGX85827.1"/>
    </source>
</evidence>
<dbReference type="Gene3D" id="3.60.120.10">
    <property type="entry name" value="Anthranilate synthase"/>
    <property type="match status" value="1"/>
</dbReference>
<dbReference type="InterPro" id="IPR036038">
    <property type="entry name" value="Aminotransferase-like"/>
</dbReference>
<dbReference type="EMBL" id="AVPF01000036">
    <property type="protein sequence ID" value="KGX85827.1"/>
    <property type="molecule type" value="Genomic_DNA"/>
</dbReference>
<dbReference type="AlphaFoldDB" id="A0A0A5HQC2"/>
<protein>
    <submittedName>
        <fullName evidence="2">Para-aminobenzoate synthase</fullName>
    </submittedName>
</protein>
<accession>A0A0A5HQC2</accession>
<dbReference type="GO" id="GO:0000162">
    <property type="term" value="P:L-tryptophan biosynthetic process"/>
    <property type="evidence" value="ECO:0007669"/>
    <property type="project" value="TreeGrafter"/>
</dbReference>
<dbReference type="GO" id="GO:0046820">
    <property type="term" value="F:4-amino-4-deoxychorismate synthase activity"/>
    <property type="evidence" value="ECO:0007669"/>
    <property type="project" value="TreeGrafter"/>
</dbReference>